<comment type="function">
    <text evidence="7">Functions in brassinosteroid signaling. May function as transcriptional repressor.</text>
</comment>
<comment type="subcellular location">
    <subcellularLocation>
        <location evidence="7">Nucleus</location>
    </subcellularLocation>
</comment>
<protein>
    <recommendedName>
        <fullName evidence="7">Protein BZR1 homolog</fullName>
    </recommendedName>
    <alternativeName>
        <fullName evidence="7">Protein BRASSINAZOLE-RESISTANT 1 homolog</fullName>
    </alternativeName>
</protein>
<dbReference type="EMBL" id="LSRQ01003521">
    <property type="protein sequence ID" value="OAY71326.1"/>
    <property type="molecule type" value="Genomic_DNA"/>
</dbReference>
<feature type="domain" description="BES1/BZR1 plant transcription factor N-terminal" evidence="9">
    <location>
        <begin position="4"/>
        <end position="128"/>
    </location>
</feature>
<dbReference type="InterPro" id="IPR033264">
    <property type="entry name" value="BZR"/>
</dbReference>
<dbReference type="GO" id="GO:0006351">
    <property type="term" value="P:DNA-templated transcription"/>
    <property type="evidence" value="ECO:0007669"/>
    <property type="project" value="InterPro"/>
</dbReference>
<dbReference type="GO" id="GO:0003700">
    <property type="term" value="F:DNA-binding transcription factor activity"/>
    <property type="evidence" value="ECO:0007669"/>
    <property type="project" value="UniProtKB-UniRule"/>
</dbReference>
<reference evidence="10 11" key="1">
    <citation type="journal article" date="2016" name="DNA Res.">
        <title>The draft genome of MD-2 pineapple using hybrid error correction of long reads.</title>
        <authorList>
            <person name="Redwan R.M."/>
            <person name="Saidin A."/>
            <person name="Kumar S.V."/>
        </authorList>
    </citation>
    <scope>NUCLEOTIDE SEQUENCE [LARGE SCALE GENOMIC DNA]</scope>
    <source>
        <strain evidence="11">cv. MD2</strain>
        <tissue evidence="10">Leaf</tissue>
    </source>
</reference>
<sequence>MRGGGGRVATWRERENNKRRERRRRAIAAKIFAGLRAHGSYALPANHSDNNELLKALCRQAGWTVLDDGTTFRTTNGCEPPPPPEQIAATAPPSTTMSPCCSSYHATPSSSSSFPSPTRPENPNPSSVVNPAFLLPFLRNLSSLPPLRISSSAPATPRSPPHRRRRRDRRSGCGGSPAKLQRLDWGSAAFLRGGAPISLASAPTSPTRRRRPRRDEPDASAVDFRLWGGALSTAPASPTFNLVHTAPAVGVGELERGEGRVVKPWEGEKIHEVGVDELELTLGVGRNGGGG</sequence>
<dbReference type="AlphaFoldDB" id="A0A199V353"/>
<evidence type="ECO:0000313" key="10">
    <source>
        <dbReference type="EMBL" id="OAY71326.1"/>
    </source>
</evidence>
<feature type="non-terminal residue" evidence="10">
    <location>
        <position position="291"/>
    </location>
</feature>
<evidence type="ECO:0000256" key="3">
    <source>
        <dbReference type="ARBA" id="ARBA00022626"/>
    </source>
</evidence>
<keyword evidence="2" id="KW-0341">Growth regulation</keyword>
<dbReference type="Pfam" id="PF05687">
    <property type="entry name" value="BES1_N"/>
    <property type="match status" value="1"/>
</dbReference>
<accession>A0A199V353</accession>
<dbReference type="InterPro" id="IPR008540">
    <property type="entry name" value="BES1_N"/>
</dbReference>
<dbReference type="GO" id="GO:0009742">
    <property type="term" value="P:brassinosteroid mediated signaling pathway"/>
    <property type="evidence" value="ECO:0007669"/>
    <property type="project" value="UniProtKB-UniRule"/>
</dbReference>
<feature type="compositionally biased region" description="Low complexity" evidence="8">
    <location>
        <begin position="146"/>
        <end position="156"/>
    </location>
</feature>
<evidence type="ECO:0000256" key="2">
    <source>
        <dbReference type="ARBA" id="ARBA00022604"/>
    </source>
</evidence>
<dbReference type="PANTHER" id="PTHR31506:SF22">
    <property type="entry name" value="PROTEIN BRASSINAZOLE-RESISTANT 2"/>
    <property type="match status" value="1"/>
</dbReference>
<feature type="region of interest" description="Disordered" evidence="8">
    <location>
        <begin position="196"/>
        <end position="221"/>
    </location>
</feature>
<dbReference type="STRING" id="4615.A0A199V353"/>
<evidence type="ECO:0000256" key="4">
    <source>
        <dbReference type="ARBA" id="ARBA00023015"/>
    </source>
</evidence>
<evidence type="ECO:0000256" key="1">
    <source>
        <dbReference type="ARBA" id="ARBA00005909"/>
    </source>
</evidence>
<dbReference type="PANTHER" id="PTHR31506">
    <property type="entry name" value="BES1/BZR1 HOMOLOG PROTEIN 3-RELATED"/>
    <property type="match status" value="1"/>
</dbReference>
<keyword evidence="6 7" id="KW-0804">Transcription</keyword>
<evidence type="ECO:0000256" key="6">
    <source>
        <dbReference type="ARBA" id="ARBA00023163"/>
    </source>
</evidence>
<dbReference type="GO" id="GO:0003677">
    <property type="term" value="F:DNA binding"/>
    <property type="evidence" value="ECO:0007669"/>
    <property type="project" value="UniProtKB-UniRule"/>
</dbReference>
<keyword evidence="3 7" id="KW-1070">Brassinosteroid signaling pathway</keyword>
<keyword evidence="5 7" id="KW-0238">DNA-binding</keyword>
<evidence type="ECO:0000256" key="7">
    <source>
        <dbReference type="RuleBase" id="RU369040"/>
    </source>
</evidence>
<evidence type="ECO:0000259" key="9">
    <source>
        <dbReference type="Pfam" id="PF05687"/>
    </source>
</evidence>
<evidence type="ECO:0000313" key="11">
    <source>
        <dbReference type="Proteomes" id="UP000092600"/>
    </source>
</evidence>
<evidence type="ECO:0000256" key="8">
    <source>
        <dbReference type="SAM" id="MobiDB-lite"/>
    </source>
</evidence>
<evidence type="ECO:0000256" key="5">
    <source>
        <dbReference type="ARBA" id="ARBA00023125"/>
    </source>
</evidence>
<comment type="similarity">
    <text evidence="1 7">Belongs to the BZR/LAT61 family.</text>
</comment>
<feature type="compositionally biased region" description="Basic residues" evidence="8">
    <location>
        <begin position="160"/>
        <end position="169"/>
    </location>
</feature>
<dbReference type="Proteomes" id="UP000092600">
    <property type="component" value="Unassembled WGS sequence"/>
</dbReference>
<feature type="region of interest" description="Disordered" evidence="8">
    <location>
        <begin position="146"/>
        <end position="180"/>
    </location>
</feature>
<keyword evidence="4 7" id="KW-0805">Transcription regulation</keyword>
<feature type="region of interest" description="Disordered" evidence="8">
    <location>
        <begin position="74"/>
        <end position="127"/>
    </location>
</feature>
<comment type="caution">
    <text evidence="10">The sequence shown here is derived from an EMBL/GenBank/DDBJ whole genome shotgun (WGS) entry which is preliminary data.</text>
</comment>
<organism evidence="10 11">
    <name type="scientific">Ananas comosus</name>
    <name type="common">Pineapple</name>
    <name type="synonym">Ananas ananas</name>
    <dbReference type="NCBI Taxonomy" id="4615"/>
    <lineage>
        <taxon>Eukaryota</taxon>
        <taxon>Viridiplantae</taxon>
        <taxon>Streptophyta</taxon>
        <taxon>Embryophyta</taxon>
        <taxon>Tracheophyta</taxon>
        <taxon>Spermatophyta</taxon>
        <taxon>Magnoliopsida</taxon>
        <taxon>Liliopsida</taxon>
        <taxon>Poales</taxon>
        <taxon>Bromeliaceae</taxon>
        <taxon>Bromelioideae</taxon>
        <taxon>Ananas</taxon>
    </lineage>
</organism>
<feature type="compositionally biased region" description="Low complexity" evidence="8">
    <location>
        <begin position="88"/>
        <end position="116"/>
    </location>
</feature>
<name>A0A199V353_ANACO</name>
<dbReference type="GO" id="GO:0005634">
    <property type="term" value="C:nucleus"/>
    <property type="evidence" value="ECO:0007669"/>
    <property type="project" value="UniProtKB-SubCell"/>
</dbReference>
<feature type="region of interest" description="Disordered" evidence="8">
    <location>
        <begin position="1"/>
        <end position="22"/>
    </location>
</feature>
<proteinExistence type="inferred from homology"/>
<gene>
    <name evidence="10" type="ORF">ACMD2_19174</name>
</gene>